<accession>A0ABQ9FKT0</accession>
<keyword evidence="3" id="KW-1185">Reference proteome</keyword>
<dbReference type="PANTHER" id="PTHR34415">
    <property type="entry name" value="INTEGRASE CATALYTIC DOMAIN-CONTAINING PROTEIN"/>
    <property type="match status" value="1"/>
</dbReference>
<feature type="coiled-coil region" evidence="1">
    <location>
        <begin position="242"/>
        <end position="269"/>
    </location>
</feature>
<dbReference type="EMBL" id="JARBDR010000252">
    <property type="protein sequence ID" value="KAJ8316751.1"/>
    <property type="molecule type" value="Genomic_DNA"/>
</dbReference>
<protein>
    <submittedName>
        <fullName evidence="2">Uncharacterized protein</fullName>
    </submittedName>
</protein>
<dbReference type="Proteomes" id="UP001217089">
    <property type="component" value="Unassembled WGS sequence"/>
</dbReference>
<sequence length="337" mass="38916">MLMNVLNKRVFFLKTCGCERLYEKPCSSVVDRETLIEYSETCLETEKNEIDMMVKVLLFAHRQNASTTERERVHQQYFFSGKQVCRNTFLFAPGIGKSQLESIAKSLDTEGLTPRTHGNKGKSPKHAMSVADLQHFKHFMTQYAVTYGMPLPRRLANHRDTKVTLLPSDKTKADIHQDYLKAASDTGYRKMSLSLFKQLWQEYTPSIVLMKPATDLCCNCQEFSQNLSNAGNMAEEEKIEMLKKYELHLKRAKLERQYYRDQCQQSKERFSEMTDLQKSRGQEQLSYSGKIHYSFDYTQQIHYPHYAQQVGPLFFKTPIKCQCFGVCSEGSGMVCGG</sequence>
<dbReference type="PANTHER" id="PTHR34415:SF1">
    <property type="entry name" value="INTEGRASE CATALYTIC DOMAIN-CONTAINING PROTEIN"/>
    <property type="match status" value="1"/>
</dbReference>
<keyword evidence="1" id="KW-0175">Coiled coil</keyword>
<name>A0ABQ9FKT0_TEGGR</name>
<organism evidence="2 3">
    <name type="scientific">Tegillarca granosa</name>
    <name type="common">Malaysian cockle</name>
    <name type="synonym">Anadara granosa</name>
    <dbReference type="NCBI Taxonomy" id="220873"/>
    <lineage>
        <taxon>Eukaryota</taxon>
        <taxon>Metazoa</taxon>
        <taxon>Spiralia</taxon>
        <taxon>Lophotrochozoa</taxon>
        <taxon>Mollusca</taxon>
        <taxon>Bivalvia</taxon>
        <taxon>Autobranchia</taxon>
        <taxon>Pteriomorphia</taxon>
        <taxon>Arcoida</taxon>
        <taxon>Arcoidea</taxon>
        <taxon>Arcidae</taxon>
        <taxon>Tegillarca</taxon>
    </lineage>
</organism>
<evidence type="ECO:0000256" key="1">
    <source>
        <dbReference type="SAM" id="Coils"/>
    </source>
</evidence>
<gene>
    <name evidence="2" type="ORF">KUTeg_005697</name>
</gene>
<proteinExistence type="predicted"/>
<evidence type="ECO:0000313" key="3">
    <source>
        <dbReference type="Proteomes" id="UP001217089"/>
    </source>
</evidence>
<evidence type="ECO:0000313" key="2">
    <source>
        <dbReference type="EMBL" id="KAJ8316751.1"/>
    </source>
</evidence>
<reference evidence="2 3" key="1">
    <citation type="submission" date="2022-12" db="EMBL/GenBank/DDBJ databases">
        <title>Chromosome-level genome of Tegillarca granosa.</title>
        <authorList>
            <person name="Kim J."/>
        </authorList>
    </citation>
    <scope>NUCLEOTIDE SEQUENCE [LARGE SCALE GENOMIC DNA]</scope>
    <source>
        <strain evidence="2">Teg-2019</strain>
        <tissue evidence="2">Adductor muscle</tissue>
    </source>
</reference>
<comment type="caution">
    <text evidence="2">The sequence shown here is derived from an EMBL/GenBank/DDBJ whole genome shotgun (WGS) entry which is preliminary data.</text>
</comment>